<evidence type="ECO:0000256" key="2">
    <source>
        <dbReference type="ARBA" id="ARBA00022490"/>
    </source>
</evidence>
<organism evidence="5 6">
    <name type="scientific">Mizuhopecten yessoensis</name>
    <name type="common">Japanese scallop</name>
    <name type="synonym">Patinopecten yessoensis</name>
    <dbReference type="NCBI Taxonomy" id="6573"/>
    <lineage>
        <taxon>Eukaryota</taxon>
        <taxon>Metazoa</taxon>
        <taxon>Spiralia</taxon>
        <taxon>Lophotrochozoa</taxon>
        <taxon>Mollusca</taxon>
        <taxon>Bivalvia</taxon>
        <taxon>Autobranchia</taxon>
        <taxon>Pteriomorphia</taxon>
        <taxon>Pectinida</taxon>
        <taxon>Pectinoidea</taxon>
        <taxon>Pectinidae</taxon>
        <taxon>Mizuhopecten</taxon>
    </lineage>
</organism>
<keyword evidence="3" id="KW-0521">NADP</keyword>
<dbReference type="SUPFAM" id="SSF51735">
    <property type="entry name" value="NAD(P)-binding Rossmann-fold domains"/>
    <property type="match status" value="1"/>
</dbReference>
<evidence type="ECO:0000256" key="4">
    <source>
        <dbReference type="ARBA" id="ARBA00023002"/>
    </source>
</evidence>
<dbReference type="STRING" id="6573.A0A210PT74"/>
<protein>
    <submittedName>
        <fullName evidence="5">Sepiapterin reductase</fullName>
    </submittedName>
</protein>
<dbReference type="GO" id="GO:0004757">
    <property type="term" value="F:sepiapterin reductase (NADP+) activity"/>
    <property type="evidence" value="ECO:0007669"/>
    <property type="project" value="TreeGrafter"/>
</dbReference>
<comment type="subcellular location">
    <subcellularLocation>
        <location evidence="1">Cytoplasm</location>
    </subcellularLocation>
</comment>
<dbReference type="GO" id="GO:0006729">
    <property type="term" value="P:tetrahydrobiopterin biosynthetic process"/>
    <property type="evidence" value="ECO:0007669"/>
    <property type="project" value="TreeGrafter"/>
</dbReference>
<gene>
    <name evidence="5" type="ORF">KP79_PYT25169</name>
</gene>
<name>A0A210PT74_MIZYE</name>
<dbReference type="PANTHER" id="PTHR44085">
    <property type="entry name" value="SEPIAPTERIN REDUCTASE"/>
    <property type="match status" value="1"/>
</dbReference>
<dbReference type="Gene3D" id="3.40.50.720">
    <property type="entry name" value="NAD(P)-binding Rossmann-like Domain"/>
    <property type="match status" value="1"/>
</dbReference>
<keyword evidence="2" id="KW-0963">Cytoplasm</keyword>
<dbReference type="OrthoDB" id="153074at2759"/>
<dbReference type="AlphaFoldDB" id="A0A210PT74"/>
<dbReference type="InterPro" id="IPR051721">
    <property type="entry name" value="Biopterin_syn/organic_redct"/>
</dbReference>
<dbReference type="InterPro" id="IPR036291">
    <property type="entry name" value="NAD(P)-bd_dom_sf"/>
</dbReference>
<evidence type="ECO:0000256" key="1">
    <source>
        <dbReference type="ARBA" id="ARBA00004496"/>
    </source>
</evidence>
<dbReference type="GO" id="GO:0005737">
    <property type="term" value="C:cytoplasm"/>
    <property type="evidence" value="ECO:0007669"/>
    <property type="project" value="UniProtKB-SubCell"/>
</dbReference>
<evidence type="ECO:0000256" key="3">
    <source>
        <dbReference type="ARBA" id="ARBA00022857"/>
    </source>
</evidence>
<accession>A0A210PT74</accession>
<keyword evidence="4" id="KW-0560">Oxidoreductase</keyword>
<evidence type="ECO:0000313" key="6">
    <source>
        <dbReference type="Proteomes" id="UP000242188"/>
    </source>
</evidence>
<dbReference type="Proteomes" id="UP000242188">
    <property type="component" value="Unassembled WGS sequence"/>
</dbReference>
<dbReference type="Pfam" id="PF00106">
    <property type="entry name" value="adh_short"/>
    <property type="match status" value="1"/>
</dbReference>
<sequence>MAEPHNIFLKKTFVAITGACRGLGRSIALQFGAKFPPNSVMVLMDILPLESVKSEVLSVAPNIDVLVRHFDQGNSEDKNYFKGIFSRLLQDNNFSQNDFEQYMIVHDCATMGDLSKRSLELSDSTFVRKYFDINVTGMILLNTSFFQTFSDSSKSRVVVNMSSAHTSVPLASYHLYCAGKAARDMYMRVLAVEEPSLRILIFSPGCSDTDMAKQVEKTCMDKSVVEMLQKFRADGTMTSPDVPISTLVQILEENTFENAVYVESVKLF</sequence>
<proteinExistence type="predicted"/>
<dbReference type="PRINTS" id="PR00081">
    <property type="entry name" value="GDHRDH"/>
</dbReference>
<reference evidence="5 6" key="1">
    <citation type="journal article" date="2017" name="Nat. Ecol. Evol.">
        <title>Scallop genome provides insights into evolution of bilaterian karyotype and development.</title>
        <authorList>
            <person name="Wang S."/>
            <person name="Zhang J."/>
            <person name="Jiao W."/>
            <person name="Li J."/>
            <person name="Xun X."/>
            <person name="Sun Y."/>
            <person name="Guo X."/>
            <person name="Huan P."/>
            <person name="Dong B."/>
            <person name="Zhang L."/>
            <person name="Hu X."/>
            <person name="Sun X."/>
            <person name="Wang J."/>
            <person name="Zhao C."/>
            <person name="Wang Y."/>
            <person name="Wang D."/>
            <person name="Huang X."/>
            <person name="Wang R."/>
            <person name="Lv J."/>
            <person name="Li Y."/>
            <person name="Zhang Z."/>
            <person name="Liu B."/>
            <person name="Lu W."/>
            <person name="Hui Y."/>
            <person name="Liang J."/>
            <person name="Zhou Z."/>
            <person name="Hou R."/>
            <person name="Li X."/>
            <person name="Liu Y."/>
            <person name="Li H."/>
            <person name="Ning X."/>
            <person name="Lin Y."/>
            <person name="Zhao L."/>
            <person name="Xing Q."/>
            <person name="Dou J."/>
            <person name="Li Y."/>
            <person name="Mao J."/>
            <person name="Guo H."/>
            <person name="Dou H."/>
            <person name="Li T."/>
            <person name="Mu C."/>
            <person name="Jiang W."/>
            <person name="Fu Q."/>
            <person name="Fu X."/>
            <person name="Miao Y."/>
            <person name="Liu J."/>
            <person name="Yu Q."/>
            <person name="Li R."/>
            <person name="Liao H."/>
            <person name="Li X."/>
            <person name="Kong Y."/>
            <person name="Jiang Z."/>
            <person name="Chourrout D."/>
            <person name="Li R."/>
            <person name="Bao Z."/>
        </authorList>
    </citation>
    <scope>NUCLEOTIDE SEQUENCE [LARGE SCALE GENOMIC DNA]</scope>
    <source>
        <strain evidence="5 6">PY_sf001</strain>
    </source>
</reference>
<evidence type="ECO:0000313" key="5">
    <source>
        <dbReference type="EMBL" id="OWF39685.1"/>
    </source>
</evidence>
<dbReference type="InterPro" id="IPR002347">
    <property type="entry name" value="SDR_fam"/>
</dbReference>
<dbReference type="PANTHER" id="PTHR44085:SF2">
    <property type="entry name" value="SEPIAPTERIN REDUCTASE"/>
    <property type="match status" value="1"/>
</dbReference>
<keyword evidence="6" id="KW-1185">Reference proteome</keyword>
<dbReference type="EMBL" id="NEDP02005515">
    <property type="protein sequence ID" value="OWF39685.1"/>
    <property type="molecule type" value="Genomic_DNA"/>
</dbReference>
<comment type="caution">
    <text evidence="5">The sequence shown here is derived from an EMBL/GenBank/DDBJ whole genome shotgun (WGS) entry which is preliminary data.</text>
</comment>